<dbReference type="OrthoDB" id="5987799at2759"/>
<dbReference type="EMBL" id="CAIIXF020000002">
    <property type="protein sequence ID" value="CAH1776543.1"/>
    <property type="molecule type" value="Genomic_DNA"/>
</dbReference>
<dbReference type="AlphaFoldDB" id="A0A8J1TEM6"/>
<organism evidence="2 3">
    <name type="scientific">Owenia fusiformis</name>
    <name type="common">Polychaete worm</name>
    <dbReference type="NCBI Taxonomy" id="6347"/>
    <lineage>
        <taxon>Eukaryota</taxon>
        <taxon>Metazoa</taxon>
        <taxon>Spiralia</taxon>
        <taxon>Lophotrochozoa</taxon>
        <taxon>Annelida</taxon>
        <taxon>Polychaeta</taxon>
        <taxon>Sedentaria</taxon>
        <taxon>Canalipalpata</taxon>
        <taxon>Sabellida</taxon>
        <taxon>Oweniida</taxon>
        <taxon>Oweniidae</taxon>
        <taxon>Owenia</taxon>
    </lineage>
</organism>
<dbReference type="InterPro" id="IPR002209">
    <property type="entry name" value="Fibroblast_GF_fam"/>
</dbReference>
<dbReference type="CDD" id="cd00058">
    <property type="entry name" value="beta-trefoil_FGF"/>
    <property type="match status" value="1"/>
</dbReference>
<dbReference type="InterPro" id="IPR056378">
    <property type="entry name" value="Let-756-like_FGF"/>
</dbReference>
<dbReference type="Proteomes" id="UP000749559">
    <property type="component" value="Unassembled WGS sequence"/>
</dbReference>
<dbReference type="InterPro" id="IPR008996">
    <property type="entry name" value="IL1/FGF"/>
</dbReference>
<accession>A0A8J1TEM6</accession>
<sequence>MLLNPLLRLIWLAMISKNTIDITQTDIKIRNESKKLEKIPKFGNELTKNAKLRLGVMLEVFRILMRKKKTEFIKLGNGYRPLGVEKFMGIDTRNNDIDIMQTHIRIHPNPLSKKNTGSDDNKIVISQTGYSLTILPSGEVKGSHDLRNQNSVVQVIHVYAGIVHIKGISTQRYLGMDASSNVISTPHVTDENLFILTIHENNYTSLKSYKYGGHNWYLGINRRGRMIKGRNTVFGTKPTMFLIAPQHS</sequence>
<dbReference type="PANTHER" id="PTHR11486">
    <property type="entry name" value="FIBROBLAST GROWTH FACTOR"/>
    <property type="match status" value="1"/>
</dbReference>
<evidence type="ECO:0000313" key="3">
    <source>
        <dbReference type="Proteomes" id="UP000749559"/>
    </source>
</evidence>
<dbReference type="GO" id="GO:0008083">
    <property type="term" value="F:growth factor activity"/>
    <property type="evidence" value="ECO:0007669"/>
    <property type="project" value="InterPro"/>
</dbReference>
<comment type="similarity">
    <text evidence="1">Belongs to the heparin-binding growth factors family.</text>
</comment>
<dbReference type="SMART" id="SM00442">
    <property type="entry name" value="FGF"/>
    <property type="match status" value="1"/>
</dbReference>
<protein>
    <submittedName>
        <fullName evidence="2">Uncharacterized protein</fullName>
    </submittedName>
</protein>
<evidence type="ECO:0000313" key="2">
    <source>
        <dbReference type="EMBL" id="CAH1776543.1"/>
    </source>
</evidence>
<evidence type="ECO:0000256" key="1">
    <source>
        <dbReference type="ARBA" id="ARBA00007936"/>
    </source>
</evidence>
<comment type="caution">
    <text evidence="2">The sequence shown here is derived from an EMBL/GenBank/DDBJ whole genome shotgun (WGS) entry which is preliminary data.</text>
</comment>
<proteinExistence type="inferred from homology"/>
<name>A0A8J1TEM6_OWEFU</name>
<dbReference type="SUPFAM" id="SSF50353">
    <property type="entry name" value="Cytokine"/>
    <property type="match status" value="1"/>
</dbReference>
<gene>
    <name evidence="2" type="ORF">OFUS_LOCUS3710</name>
</gene>
<keyword evidence="3" id="KW-1185">Reference proteome</keyword>
<dbReference type="Pfam" id="PF00167">
    <property type="entry name" value="FGF"/>
    <property type="match status" value="1"/>
</dbReference>
<dbReference type="Gene3D" id="2.80.10.50">
    <property type="match status" value="1"/>
</dbReference>
<reference evidence="2" key="1">
    <citation type="submission" date="2022-03" db="EMBL/GenBank/DDBJ databases">
        <authorList>
            <person name="Martin C."/>
        </authorList>
    </citation>
    <scope>NUCLEOTIDE SEQUENCE</scope>
</reference>